<organism evidence="7 8">
    <name type="scientific">Schwartzia succinivorans DSM 10502</name>
    <dbReference type="NCBI Taxonomy" id="1123243"/>
    <lineage>
        <taxon>Bacteria</taxon>
        <taxon>Bacillati</taxon>
        <taxon>Bacillota</taxon>
        <taxon>Negativicutes</taxon>
        <taxon>Selenomonadales</taxon>
        <taxon>Selenomonadaceae</taxon>
        <taxon>Schwartzia</taxon>
    </lineage>
</organism>
<dbReference type="InterPro" id="IPR017853">
    <property type="entry name" value="GH"/>
</dbReference>
<dbReference type="AlphaFoldDB" id="A0A1M5ABK1"/>
<dbReference type="Pfam" id="PF00933">
    <property type="entry name" value="Glyco_hydro_3"/>
    <property type="match status" value="1"/>
</dbReference>
<evidence type="ECO:0000256" key="3">
    <source>
        <dbReference type="ARBA" id="ARBA00012663"/>
    </source>
</evidence>
<dbReference type="STRING" id="1123243.SAMN02745190_02268"/>
<dbReference type="InterPro" id="IPR001764">
    <property type="entry name" value="Glyco_hydro_3_N"/>
</dbReference>
<comment type="similarity">
    <text evidence="2">Belongs to the glycosyl hydrolase 3 family.</text>
</comment>
<dbReference type="Gene3D" id="3.20.20.300">
    <property type="entry name" value="Glycoside hydrolase, family 3, N-terminal domain"/>
    <property type="match status" value="1"/>
</dbReference>
<dbReference type="PROSITE" id="PS51257">
    <property type="entry name" value="PROKAR_LIPOPROTEIN"/>
    <property type="match status" value="1"/>
</dbReference>
<dbReference type="RefSeq" id="WP_094756618.1">
    <property type="nucleotide sequence ID" value="NZ_FQUG01000011.1"/>
</dbReference>
<keyword evidence="8" id="KW-1185">Reference proteome</keyword>
<dbReference type="InterPro" id="IPR050226">
    <property type="entry name" value="NagZ_Beta-hexosaminidase"/>
</dbReference>
<dbReference type="EC" id="3.2.1.52" evidence="3"/>
<protein>
    <recommendedName>
        <fullName evidence="3">beta-N-acetylhexosaminidase</fullName>
        <ecNumber evidence="3">3.2.1.52</ecNumber>
    </recommendedName>
</protein>
<dbReference type="InterPro" id="IPR036962">
    <property type="entry name" value="Glyco_hydro_3_N_sf"/>
</dbReference>
<name>A0A1M5ABK1_9FIRM</name>
<accession>A0A1M5ABK1</accession>
<reference evidence="7 8" key="1">
    <citation type="submission" date="2016-11" db="EMBL/GenBank/DDBJ databases">
        <authorList>
            <person name="Jaros S."/>
            <person name="Januszkiewicz K."/>
            <person name="Wedrychowicz H."/>
        </authorList>
    </citation>
    <scope>NUCLEOTIDE SEQUENCE [LARGE SCALE GENOMIC DNA]</scope>
    <source>
        <strain evidence="7 8">DSM 10502</strain>
    </source>
</reference>
<dbReference type="GO" id="GO:0009254">
    <property type="term" value="P:peptidoglycan turnover"/>
    <property type="evidence" value="ECO:0007669"/>
    <property type="project" value="TreeGrafter"/>
</dbReference>
<proteinExistence type="inferred from homology"/>
<dbReference type="OrthoDB" id="9805821at2"/>
<evidence type="ECO:0000256" key="5">
    <source>
        <dbReference type="ARBA" id="ARBA00023295"/>
    </source>
</evidence>
<evidence type="ECO:0000313" key="8">
    <source>
        <dbReference type="Proteomes" id="UP000184404"/>
    </source>
</evidence>
<evidence type="ECO:0000256" key="1">
    <source>
        <dbReference type="ARBA" id="ARBA00001231"/>
    </source>
</evidence>
<dbReference type="GO" id="GO:0005975">
    <property type="term" value="P:carbohydrate metabolic process"/>
    <property type="evidence" value="ECO:0007669"/>
    <property type="project" value="InterPro"/>
</dbReference>
<evidence type="ECO:0000259" key="6">
    <source>
        <dbReference type="Pfam" id="PF00933"/>
    </source>
</evidence>
<gene>
    <name evidence="7" type="ORF">SAMN02745190_02268</name>
</gene>
<sequence length="380" mass="41388">MERYKSLVLICTIGIMLILGGCVRPSSGSKTPTQAELVERIIARMPAEEKVGQLIVGGLHGLMPDEATDEFIAKRHFGGFILFDRNLRAPEQVRALTSGLMRRNEEAQAELDPHHPGVPLFICVDEEGGKVARFRDHIAAPPSEEALGKGEETAAARVWAVKTAKALRSYGINLNFAPVLDLGLPPERSYSTDPARVTMFGNAAAAGYTQEKFSFVIKHFPGIGKGREDTHLGNVVVDTTLAQLESEDMIPFRNVLFGRVGGNCAVMVGHVVYPAVDAKHPASLSHAVITGLLRQKLNYDGVVFTDDLEMGAISKQYDFGEAAVMAVEAGADVILVCHEYEHMREAYDGLLEAVNSGRIPQERLDASVRRIIRMKLASGK</sequence>
<evidence type="ECO:0000256" key="4">
    <source>
        <dbReference type="ARBA" id="ARBA00022801"/>
    </source>
</evidence>
<dbReference type="GO" id="GO:0004563">
    <property type="term" value="F:beta-N-acetylhexosaminidase activity"/>
    <property type="evidence" value="ECO:0007669"/>
    <property type="project" value="UniProtKB-EC"/>
</dbReference>
<keyword evidence="4" id="KW-0378">Hydrolase</keyword>
<dbReference type="PANTHER" id="PTHR30480">
    <property type="entry name" value="BETA-HEXOSAMINIDASE-RELATED"/>
    <property type="match status" value="1"/>
</dbReference>
<keyword evidence="5" id="KW-0326">Glycosidase</keyword>
<dbReference type="PANTHER" id="PTHR30480:SF13">
    <property type="entry name" value="BETA-HEXOSAMINIDASE"/>
    <property type="match status" value="1"/>
</dbReference>
<dbReference type="SUPFAM" id="SSF51445">
    <property type="entry name" value="(Trans)glycosidases"/>
    <property type="match status" value="1"/>
</dbReference>
<evidence type="ECO:0000313" key="7">
    <source>
        <dbReference type="EMBL" id="SHF27629.1"/>
    </source>
</evidence>
<evidence type="ECO:0000256" key="2">
    <source>
        <dbReference type="ARBA" id="ARBA00005336"/>
    </source>
</evidence>
<dbReference type="EMBL" id="FQUG01000011">
    <property type="protein sequence ID" value="SHF27629.1"/>
    <property type="molecule type" value="Genomic_DNA"/>
</dbReference>
<comment type="catalytic activity">
    <reaction evidence="1">
        <text>Hydrolysis of terminal non-reducing N-acetyl-D-hexosamine residues in N-acetyl-beta-D-hexosaminides.</text>
        <dbReference type="EC" id="3.2.1.52"/>
    </reaction>
</comment>
<feature type="domain" description="Glycoside hydrolase family 3 N-terminal" evidence="6">
    <location>
        <begin position="48"/>
        <end position="373"/>
    </location>
</feature>
<dbReference type="Proteomes" id="UP000184404">
    <property type="component" value="Unassembled WGS sequence"/>
</dbReference>